<reference evidence="5" key="1">
    <citation type="submission" date="2021-06" db="EMBL/GenBank/DDBJ databases">
        <title>Comparative genomics, transcriptomics and evolutionary studies reveal genomic signatures of adaptation to plant cell wall in hemibiotrophic fungi.</title>
        <authorList>
            <consortium name="DOE Joint Genome Institute"/>
            <person name="Baroncelli R."/>
            <person name="Diaz J.F."/>
            <person name="Benocci T."/>
            <person name="Peng M."/>
            <person name="Battaglia E."/>
            <person name="Haridas S."/>
            <person name="Andreopoulos W."/>
            <person name="Labutti K."/>
            <person name="Pangilinan J."/>
            <person name="Floch G.L."/>
            <person name="Makela M.R."/>
            <person name="Henrissat B."/>
            <person name="Grigoriev I.V."/>
            <person name="Crouch J.A."/>
            <person name="De Vries R.P."/>
            <person name="Sukno S.A."/>
            <person name="Thon M.R."/>
        </authorList>
    </citation>
    <scope>NUCLEOTIDE SEQUENCE</scope>
    <source>
        <strain evidence="5">CBS 102054</strain>
    </source>
</reference>
<evidence type="ECO:0000313" key="5">
    <source>
        <dbReference type="EMBL" id="KAK1625143.1"/>
    </source>
</evidence>
<evidence type="ECO:0000256" key="4">
    <source>
        <dbReference type="SAM" id="MobiDB-lite"/>
    </source>
</evidence>
<dbReference type="RefSeq" id="XP_060441138.1">
    <property type="nucleotide sequence ID" value="XM_060594690.1"/>
</dbReference>
<name>A0AAJ0ECY5_9PEZI</name>
<keyword evidence="6" id="KW-1185">Reference proteome</keyword>
<gene>
    <name evidence="5" type="ORF">BDP81DRAFT_474512</name>
</gene>
<evidence type="ECO:0000313" key="6">
    <source>
        <dbReference type="Proteomes" id="UP001243989"/>
    </source>
</evidence>
<keyword evidence="2" id="KW-0804">Transcription</keyword>
<evidence type="ECO:0000256" key="1">
    <source>
        <dbReference type="ARBA" id="ARBA00023015"/>
    </source>
</evidence>
<dbReference type="PANTHER" id="PTHR47840">
    <property type="entry name" value="ZN(II)2CYS6 TRANSCRIPTION FACTOR (EUROFUNG)-RELATED"/>
    <property type="match status" value="1"/>
</dbReference>
<evidence type="ECO:0000256" key="3">
    <source>
        <dbReference type="ARBA" id="ARBA00023242"/>
    </source>
</evidence>
<feature type="region of interest" description="Disordered" evidence="4">
    <location>
        <begin position="1"/>
        <end position="47"/>
    </location>
</feature>
<dbReference type="EMBL" id="JAHMHQ010000021">
    <property type="protein sequence ID" value="KAK1625143.1"/>
    <property type="molecule type" value="Genomic_DNA"/>
</dbReference>
<dbReference type="CDD" id="cd12148">
    <property type="entry name" value="fungal_TF_MHR"/>
    <property type="match status" value="1"/>
</dbReference>
<evidence type="ECO:0000256" key="2">
    <source>
        <dbReference type="ARBA" id="ARBA00023163"/>
    </source>
</evidence>
<dbReference type="GeneID" id="85479552"/>
<organism evidence="5 6">
    <name type="scientific">Colletotrichum phormii</name>
    <dbReference type="NCBI Taxonomy" id="359342"/>
    <lineage>
        <taxon>Eukaryota</taxon>
        <taxon>Fungi</taxon>
        <taxon>Dikarya</taxon>
        <taxon>Ascomycota</taxon>
        <taxon>Pezizomycotina</taxon>
        <taxon>Sordariomycetes</taxon>
        <taxon>Hypocreomycetidae</taxon>
        <taxon>Glomerellales</taxon>
        <taxon>Glomerellaceae</taxon>
        <taxon>Colletotrichum</taxon>
        <taxon>Colletotrichum acutatum species complex</taxon>
    </lineage>
</organism>
<dbReference type="PANTHER" id="PTHR47840:SF1">
    <property type="entry name" value="ZN(II)2CYS6 TRANSCRIPTION FACTOR (EUROFUNG)"/>
    <property type="match status" value="1"/>
</dbReference>
<keyword evidence="1" id="KW-0805">Transcription regulation</keyword>
<dbReference type="AlphaFoldDB" id="A0AAJ0ECY5"/>
<dbReference type="Proteomes" id="UP001243989">
    <property type="component" value="Unassembled WGS sequence"/>
</dbReference>
<comment type="caution">
    <text evidence="5">The sequence shown here is derived from an EMBL/GenBank/DDBJ whole genome shotgun (WGS) entry which is preliminary data.</text>
</comment>
<feature type="compositionally biased region" description="Polar residues" evidence="4">
    <location>
        <begin position="15"/>
        <end position="28"/>
    </location>
</feature>
<proteinExistence type="predicted"/>
<sequence length="592" mass="65035">MTQVASLLTPGAERLSQNLAASGSSSEQAPLRPESTQPEPPSRSLAATPCPSIQVFDSILFDDVDYSLQDNLSETNGGMDEEYAGLSRMLHVLLPSQQDANSIISAGYTAAFLQFFTLPYQDLFRGKNRSVSALSSLPRSSSHPVLLARTLLYLANGLQNLPASTPIANQLDLGCCAEDAVQKYLSGVSCVTGNDEFTPEESPYDHLERSHSQIMRHITVRNESIQLGDFGVTQQVDQMLQVAAQWMPADWWLVSSTRLRQHTSKQSDKGKLKVILQILLQITHFNLLILLHLPYMLQSNCGANYEYSRAACSNASRELPSRYIKFRCTNHIAFCCRAIDFSAFTACLSLLIAHIERWNRGSDVVDFLVHQRASDRALVQEAIELMLEVDSSSSDSLLNQTAAMLEALSDIEADAASRMGRSPGNASAKSGVACGSRCLQLKVPALGTIKMTRNGISMISGQYCEMNKYVEPGSAISEATGGPDQSQEEQLQLQEHENLLEEGPHHIGHHKNRLTFDVAADETDWNWQGVGGMFLELNSGGLKSSTVEPQANCVGNEFFFSMYSPRAQIQLFVGFAVDRSMKLADKIDIPAQ</sequence>
<accession>A0AAJ0ECY5</accession>
<evidence type="ECO:0008006" key="7">
    <source>
        <dbReference type="Google" id="ProtNLM"/>
    </source>
</evidence>
<protein>
    <recommendedName>
        <fullName evidence="7">Transcription factor domain-containing protein</fullName>
    </recommendedName>
</protein>
<keyword evidence="3" id="KW-0539">Nucleus</keyword>